<dbReference type="SUPFAM" id="SSF55008">
    <property type="entry name" value="HMA, heavy metal-associated domain"/>
    <property type="match status" value="1"/>
</dbReference>
<dbReference type="Gene3D" id="3.30.70.100">
    <property type="match status" value="1"/>
</dbReference>
<name>A0A1E8GML0_9LACT</name>
<dbReference type="Proteomes" id="UP000178622">
    <property type="component" value="Unassembled WGS sequence"/>
</dbReference>
<dbReference type="EMBL" id="MKIR01000023">
    <property type="protein sequence ID" value="OFI48883.1"/>
    <property type="molecule type" value="Genomic_DNA"/>
</dbReference>
<dbReference type="PROSITE" id="PS50846">
    <property type="entry name" value="HMA_2"/>
    <property type="match status" value="1"/>
</dbReference>
<accession>A0A1E8GML0</accession>
<dbReference type="STRING" id="1859473.BG261_05715"/>
<evidence type="ECO:0000259" key="1">
    <source>
        <dbReference type="PROSITE" id="PS50846"/>
    </source>
</evidence>
<dbReference type="OrthoDB" id="9813965at2"/>
<dbReference type="Pfam" id="PF00403">
    <property type="entry name" value="HMA"/>
    <property type="match status" value="1"/>
</dbReference>
<feature type="domain" description="HMA" evidence="1">
    <location>
        <begin position="1"/>
        <end position="64"/>
    </location>
</feature>
<sequence>MINTYKVEGMKCQGCADNIEKAFKTISAVEKIEFNLDDKTVTVTGDVTIENLQDSLSDTKYKLSV</sequence>
<reference evidence="3" key="1">
    <citation type="submission" date="2016-09" db="EMBL/GenBank/DDBJ databases">
        <title>Draft genome sequence of a novel species of the family Streptococcaceae isolated from flowers.</title>
        <authorList>
            <person name="Chuah L.-O."/>
            <person name="Yap K.-P."/>
            <person name="Thong K.L."/>
            <person name="Liong M.T."/>
            <person name="Ahmad R."/>
            <person name="Rusul G."/>
        </authorList>
    </citation>
    <scope>NUCLEOTIDE SEQUENCE [LARGE SCALE GENOMIC DNA]</scope>
    <source>
        <strain evidence="3">DF1</strain>
    </source>
</reference>
<proteinExistence type="predicted"/>
<keyword evidence="3" id="KW-1185">Reference proteome</keyword>
<dbReference type="InterPro" id="IPR006121">
    <property type="entry name" value="HMA_dom"/>
</dbReference>
<dbReference type="RefSeq" id="WP_070792815.1">
    <property type="nucleotide sequence ID" value="NZ_MKIR01000023.1"/>
</dbReference>
<dbReference type="GO" id="GO:0046872">
    <property type="term" value="F:metal ion binding"/>
    <property type="evidence" value="ECO:0007669"/>
    <property type="project" value="InterPro"/>
</dbReference>
<gene>
    <name evidence="2" type="ORF">BG261_05715</name>
</gene>
<dbReference type="InterPro" id="IPR036163">
    <property type="entry name" value="HMA_dom_sf"/>
</dbReference>
<evidence type="ECO:0000313" key="2">
    <source>
        <dbReference type="EMBL" id="OFI48883.1"/>
    </source>
</evidence>
<comment type="caution">
    <text evidence="2">The sequence shown here is derived from an EMBL/GenBank/DDBJ whole genome shotgun (WGS) entry which is preliminary data.</text>
</comment>
<dbReference type="AlphaFoldDB" id="A0A1E8GML0"/>
<organism evidence="2 3">
    <name type="scientific">Floricoccus tropicus</name>
    <dbReference type="NCBI Taxonomy" id="1859473"/>
    <lineage>
        <taxon>Bacteria</taxon>
        <taxon>Bacillati</taxon>
        <taxon>Bacillota</taxon>
        <taxon>Bacilli</taxon>
        <taxon>Lactobacillales</taxon>
        <taxon>Streptococcaceae</taxon>
        <taxon>Floricoccus</taxon>
    </lineage>
</organism>
<protein>
    <submittedName>
        <fullName evidence="2">Carbonate dehydratase</fullName>
    </submittedName>
</protein>
<evidence type="ECO:0000313" key="3">
    <source>
        <dbReference type="Proteomes" id="UP000178622"/>
    </source>
</evidence>
<dbReference type="CDD" id="cd00371">
    <property type="entry name" value="HMA"/>
    <property type="match status" value="1"/>
</dbReference>